<feature type="transmembrane region" description="Helical" evidence="1">
    <location>
        <begin position="338"/>
        <end position="355"/>
    </location>
</feature>
<feature type="transmembrane region" description="Helical" evidence="1">
    <location>
        <begin position="472"/>
        <end position="490"/>
    </location>
</feature>
<feature type="transmembrane region" description="Helical" evidence="1">
    <location>
        <begin position="110"/>
        <end position="127"/>
    </location>
</feature>
<feature type="transmembrane region" description="Helical" evidence="1">
    <location>
        <begin position="314"/>
        <end position="332"/>
    </location>
</feature>
<keyword evidence="1" id="KW-0812">Transmembrane</keyword>
<feature type="transmembrane region" description="Helical" evidence="1">
    <location>
        <begin position="446"/>
        <end position="466"/>
    </location>
</feature>
<feature type="transmembrane region" description="Helical" evidence="1">
    <location>
        <begin position="24"/>
        <end position="47"/>
    </location>
</feature>
<proteinExistence type="predicted"/>
<dbReference type="Proteomes" id="UP000320244">
    <property type="component" value="Unassembled WGS sequence"/>
</dbReference>
<keyword evidence="1" id="KW-1133">Transmembrane helix</keyword>
<dbReference type="OrthoDB" id="3855595at2"/>
<gene>
    <name evidence="2" type="ORF">FGL98_23525</name>
</gene>
<feature type="transmembrane region" description="Helical" evidence="1">
    <location>
        <begin position="234"/>
        <end position="253"/>
    </location>
</feature>
<feature type="transmembrane region" description="Helical" evidence="1">
    <location>
        <begin position="565"/>
        <end position="583"/>
    </location>
</feature>
<reference evidence="2 3" key="1">
    <citation type="submission" date="2019-05" db="EMBL/GenBank/DDBJ databases">
        <authorList>
            <person name="Lee S.D."/>
        </authorList>
    </citation>
    <scope>NUCLEOTIDE SEQUENCE [LARGE SCALE GENOMIC DNA]</scope>
    <source>
        <strain evidence="2 3">C5-26</strain>
    </source>
</reference>
<feature type="transmembrane region" description="Helical" evidence="1">
    <location>
        <begin position="362"/>
        <end position="381"/>
    </location>
</feature>
<organism evidence="2 3">
    <name type="scientific">Leekyejoonella antrihumi</name>
    <dbReference type="NCBI Taxonomy" id="1660198"/>
    <lineage>
        <taxon>Bacteria</taxon>
        <taxon>Bacillati</taxon>
        <taxon>Actinomycetota</taxon>
        <taxon>Actinomycetes</taxon>
        <taxon>Micrococcales</taxon>
        <taxon>Dermacoccaceae</taxon>
        <taxon>Leekyejoonella</taxon>
    </lineage>
</organism>
<evidence type="ECO:0000256" key="1">
    <source>
        <dbReference type="SAM" id="Phobius"/>
    </source>
</evidence>
<evidence type="ECO:0000313" key="2">
    <source>
        <dbReference type="EMBL" id="TWP32723.1"/>
    </source>
</evidence>
<feature type="transmembrane region" description="Helical" evidence="1">
    <location>
        <begin position="84"/>
        <end position="104"/>
    </location>
</feature>
<comment type="caution">
    <text evidence="2">The sequence shown here is derived from an EMBL/GenBank/DDBJ whole genome shotgun (WGS) entry which is preliminary data.</text>
</comment>
<feature type="transmembrane region" description="Helical" evidence="1">
    <location>
        <begin position="139"/>
        <end position="159"/>
    </location>
</feature>
<keyword evidence="3" id="KW-1185">Reference proteome</keyword>
<dbReference type="RefSeq" id="WP_146321096.1">
    <property type="nucleotide sequence ID" value="NZ_VCQV01000060.1"/>
</dbReference>
<feature type="transmembrane region" description="Helical" evidence="1">
    <location>
        <begin position="413"/>
        <end position="434"/>
    </location>
</feature>
<keyword evidence="1" id="KW-0472">Membrane</keyword>
<sequence length="752" mass="79871">MSTTTISLPSNTQARRYSRQSSGVANLLVLAGLMGFLGYVVAAGLPFLNMVEAAGMLCLTQLLPGVSIWRCIRPRNGWLVEDLVMGFAVGITLAVPSQVIGGLLHTRWPAIVLPLVVGAIFWAIPATRRRIRDARWSRIPWWLGVIMVACSYLALPALISYARTNRLSWTGGPGAPHVDTYLHIALSSELLTRGPVGWPTVKGPVLGYEWLAHAWIAQVTAASNVGLDQIEMRFLPALMPIVFVSAVVALTLRVSGSPKAAALAALLAMAGGAGNPFSDASGMPFTPLSPTLGLSVPTLLALISVLVMRWRGQAARGAVVMVPILTIVTTGTKGSTSPLVIAGLGLALVAMLLWNRSKAMPVLIDLIIMAVSLGLTLRVIYHGSTAGLKLGITASAHQTSLGEVLAGLPTEKLILASSGLAIISGLTRAVLAFALPFHRASRRDPLSWLLIGGSIAGACAVGLFSHPGHSQGYFLMSAVPLAAVGSALGARQLLAVVGRRAGILLVCVGIVGGLVFLIGPDHLLGPLHHHQYAQVWTHLAVALVVVVVVAAVCAAIMYRRSWLRGALVGVALVGLLSGTWSVVKADRRMFTPAPIPAPLKITAPNAVSNGELAAARYIRDHSGVEDVVMTNRHCTVPRKPYNGCDSRRWLVTAFTERQSLVEGWTATPNATKIAPIGRQSMTLNYWRPQILKLNDGFIAHPTEAGLKQLWALGVRWAYVESTEPHATNPAPFATVRFHDHDAAAWQLTAPAN</sequence>
<reference evidence="2 3" key="2">
    <citation type="submission" date="2019-08" db="EMBL/GenBank/DDBJ databases">
        <title>Jejuicoccus antrihumi gen. nov., sp. nov., a new member of the family Dermacoccaceae isolated from a cave.</title>
        <authorList>
            <person name="Schumann P."/>
            <person name="Kim I.S."/>
        </authorList>
    </citation>
    <scope>NUCLEOTIDE SEQUENCE [LARGE SCALE GENOMIC DNA]</scope>
    <source>
        <strain evidence="2 3">C5-26</strain>
    </source>
</reference>
<dbReference type="EMBL" id="VCQV01000060">
    <property type="protein sequence ID" value="TWP32723.1"/>
    <property type="molecule type" value="Genomic_DNA"/>
</dbReference>
<evidence type="ECO:0000313" key="3">
    <source>
        <dbReference type="Proteomes" id="UP000320244"/>
    </source>
</evidence>
<feature type="transmembrane region" description="Helical" evidence="1">
    <location>
        <begin position="539"/>
        <end position="558"/>
    </location>
</feature>
<accession>A0A563DRX8</accession>
<feature type="transmembrane region" description="Helical" evidence="1">
    <location>
        <begin position="502"/>
        <end position="519"/>
    </location>
</feature>
<protein>
    <submittedName>
        <fullName evidence="2">Uncharacterized protein</fullName>
    </submittedName>
</protein>
<feature type="transmembrane region" description="Helical" evidence="1">
    <location>
        <begin position="289"/>
        <end position="307"/>
    </location>
</feature>
<dbReference type="AlphaFoldDB" id="A0A563DRX8"/>
<feature type="transmembrane region" description="Helical" evidence="1">
    <location>
        <begin position="53"/>
        <end position="72"/>
    </location>
</feature>
<name>A0A563DRX8_9MICO</name>